<dbReference type="PANTHER" id="PTHR15462">
    <property type="entry name" value="SERINE PROTEASE"/>
    <property type="match status" value="1"/>
</dbReference>
<keyword evidence="8" id="KW-1185">Reference proteome</keyword>
<feature type="domain" description="BACON" evidence="4">
    <location>
        <begin position="835"/>
        <end position="892"/>
    </location>
</feature>
<dbReference type="InterPro" id="IPR050966">
    <property type="entry name" value="Glutamyl_endopeptidase"/>
</dbReference>
<dbReference type="EMBL" id="CP002691">
    <property type="protein sequence ID" value="AEE52439.1"/>
    <property type="molecule type" value="Genomic_DNA"/>
</dbReference>
<dbReference type="InterPro" id="IPR013783">
    <property type="entry name" value="Ig-like_fold"/>
</dbReference>
<feature type="domain" description="BACON" evidence="4">
    <location>
        <begin position="483"/>
        <end position="540"/>
    </location>
</feature>
<keyword evidence="2" id="KW-0812">Transmembrane</keyword>
<protein>
    <recommendedName>
        <fullName evidence="9">Serine protease</fullName>
    </recommendedName>
</protein>
<dbReference type="SUPFAM" id="SSF50494">
    <property type="entry name" value="Trypsin-like serine proteases"/>
    <property type="match status" value="1"/>
</dbReference>
<evidence type="ECO:0000259" key="6">
    <source>
        <dbReference type="Pfam" id="PF19190"/>
    </source>
</evidence>
<evidence type="ECO:0000259" key="5">
    <source>
        <dbReference type="Pfam" id="PF18962"/>
    </source>
</evidence>
<dbReference type="Pfam" id="PF00089">
    <property type="entry name" value="Trypsin"/>
    <property type="match status" value="1"/>
</dbReference>
<dbReference type="Gene3D" id="2.40.10.10">
    <property type="entry name" value="Trypsin-like serine proteases"/>
    <property type="match status" value="2"/>
</dbReference>
<dbReference type="PANTHER" id="PTHR15462:SF8">
    <property type="entry name" value="SERINE PROTEASE"/>
    <property type="match status" value="1"/>
</dbReference>
<dbReference type="Proteomes" id="UP000008461">
    <property type="component" value="Chromosome"/>
</dbReference>
<feature type="domain" description="BACON" evidence="6">
    <location>
        <begin position="724"/>
        <end position="802"/>
    </location>
</feature>
<dbReference type="InterPro" id="IPR026444">
    <property type="entry name" value="Secre_tail"/>
</dbReference>
<dbReference type="NCBIfam" id="TIGR04183">
    <property type="entry name" value="Por_Secre_tail"/>
    <property type="match status" value="1"/>
</dbReference>
<sequence>MKVSSFIKSTRAILLINILASFCSFFGLNAQSKWQTPIPKNPDKKLPAYKPPLNPDYQPKFVGFIGNFAKQTLMPMDISDTPIQINHRTYRGLRDSSDHQEYRLKGFDELDYVPNPEAWPYRANVKIITKQGNNLGECSGTLILDRYVITAAHCLYEGGKINDILAVFPGYNDGEISPIYGGASAVDFFMSSRWIENEEYEHDYAICLLDRPLGVIAGSYTFNFNNDDRHFTNASFNNFGYPGEDPYDGKDMYARFGKFDVLQGKDLVYHNEYSYGGQSGSSAYIKAGEERIVQTILSHGTEDHTGYVRITNEKSQLMANFINQTTPSNIDLTPVSIEIRNPEISKGQKIDTLEFYAYNAGKTDFSGNLKYSIYLSTDDVITTSDISLGSSTFSNINIDSREKRGLRVRNIPLPTSLKVQEYYVGIILELQDEDNENNGTSVWDVALIEVTEENGGFTIIGPRSMNFTPQGGNQNISIETSSSWSVTSNSSWLSFNKTTGTGNGTVGVTCASNTSTQSRSAAITVNVSGQSPVTIAVTQEATVVIPKTLTLSSSSFSFESNSSTQSLTISSNTTWSVAESLSWLSVSPTSGSNNGTVSIACVANTSSSVRTGTITVSGSGVTSQTITITQAAGIPAFSVSPTTLTFSASGGIQTFSIRSNLNWTVSESLDWLSVNLSSGSNDGQVSMTCIGNTQTATRTGTIFVTGGNISHTISVSQMGVAAVISVSPTTLDFTANGGSQSFNITANTNWTTSESLDWLSLSPASGSNNATVTATCLPNTSTTSRTGTIAISGTDQTVTISQTGVAPSLSVAPSQLNFTDLADTKNISISSNTGWTTSDDADWLSITPSSGNGNGTLSVSVNANAGASERRAQITVRSSTGSLLQNISVIQAAKPFNAALPESWEVTITENNHTLILPSSLQADIEGSSLQIGDHIGVFYARDGKSFCAGEGEWNGSNTSFPVYGDDASTTVKDGLSTGEAFVVKVWQAATQQEFNAQAEYAPLGTNGIISATDRYTTDAISMITRLRAARTETLNIALKEGWNTISSYVIPSFSSLDSVFKPIKGIVQIAKDGAGKTYINNPPINSIGSWKIIEGYRIKVSSNSTLPMIGKAVDPAQSPISIRSGWQIIPFFGRSVKTIDQSFASIKDKIEILKDNAGKVYIPDLSINTIGPLQATQGYRLKAKSAGELRYPSDFVNFTTNDPWAKSLAIETDTLQHFRLSADFNTGSNATLVVLNTAAAGLVQAGDEIGVFAADSILCGAGKYTGENLALTVWGDDATETGRQGLFSGEPYQLRIWNKTLNRESKVEADFGGNKGLYQEDDVVLIQTLKLKVTSPVTEVFPSNSIVLFPNPSTGSVNVITRFPIAGPVRIRVLNTNGQVLVQKNHPQGLPKGMLEQFDLTQYPSGVYQIQVLSEKGWWNGKLSVVR</sequence>
<dbReference type="Gene3D" id="2.60.40.10">
    <property type="entry name" value="Immunoglobulins"/>
    <property type="match status" value="5"/>
</dbReference>
<dbReference type="PROSITE" id="PS00134">
    <property type="entry name" value="TRYPSIN_HIS"/>
    <property type="match status" value="1"/>
</dbReference>
<reference key="2">
    <citation type="submission" date="2011-04" db="EMBL/GenBank/DDBJ databases">
        <title>Complete sequence of chromosome of Haliscomenobacter hydrossis DSM 1100.</title>
        <authorList>
            <consortium name="US DOE Joint Genome Institute (JGI-PGF)"/>
            <person name="Lucas S."/>
            <person name="Han J."/>
            <person name="Lapidus A."/>
            <person name="Bruce D."/>
            <person name="Goodwin L."/>
            <person name="Pitluck S."/>
            <person name="Peters L."/>
            <person name="Kyrpides N."/>
            <person name="Mavromatis K."/>
            <person name="Ivanova N."/>
            <person name="Ovchinnikova G."/>
            <person name="Pagani I."/>
            <person name="Daligault H."/>
            <person name="Detter J.C."/>
            <person name="Han C."/>
            <person name="Land M."/>
            <person name="Hauser L."/>
            <person name="Markowitz V."/>
            <person name="Cheng J.-F."/>
            <person name="Hugenholtz P."/>
            <person name="Woyke T."/>
            <person name="Wu D."/>
            <person name="Verbarg S."/>
            <person name="Frueling A."/>
            <person name="Brambilla E."/>
            <person name="Klenk H.-P."/>
            <person name="Eisen J.A."/>
        </authorList>
    </citation>
    <scope>NUCLEOTIDE SEQUENCE</scope>
    <source>
        <strain>DSM 1100</strain>
    </source>
</reference>
<reference evidence="7 8" key="1">
    <citation type="journal article" date="2011" name="Stand. Genomic Sci.">
        <title>Complete genome sequence of Haliscomenobacter hydrossis type strain (O).</title>
        <authorList>
            <consortium name="US DOE Joint Genome Institute (JGI-PGF)"/>
            <person name="Daligault H."/>
            <person name="Lapidus A."/>
            <person name="Zeytun A."/>
            <person name="Nolan M."/>
            <person name="Lucas S."/>
            <person name="Del Rio T.G."/>
            <person name="Tice H."/>
            <person name="Cheng J.F."/>
            <person name="Tapia R."/>
            <person name="Han C."/>
            <person name="Goodwin L."/>
            <person name="Pitluck S."/>
            <person name="Liolios K."/>
            <person name="Pagani I."/>
            <person name="Ivanova N."/>
            <person name="Huntemann M."/>
            <person name="Mavromatis K."/>
            <person name="Mikhailova N."/>
            <person name="Pati A."/>
            <person name="Chen A."/>
            <person name="Palaniappan K."/>
            <person name="Land M."/>
            <person name="Hauser L."/>
            <person name="Brambilla E.M."/>
            <person name="Rohde M."/>
            <person name="Verbarg S."/>
            <person name="Goker M."/>
            <person name="Bristow J."/>
            <person name="Eisen J.A."/>
            <person name="Markowitz V."/>
            <person name="Hugenholtz P."/>
            <person name="Kyrpides N.C."/>
            <person name="Klenk H.P."/>
            <person name="Woyke T."/>
        </authorList>
    </citation>
    <scope>NUCLEOTIDE SEQUENCE [LARGE SCALE GENOMIC DNA]</scope>
    <source>
        <strain evidence="8">ATCC 27775 / DSM 1100 / LMG 10767 / O</strain>
    </source>
</reference>
<organism evidence="7 8">
    <name type="scientific">Haliscomenobacter hydrossis (strain ATCC 27775 / DSM 1100 / LMG 10767 / O)</name>
    <dbReference type="NCBI Taxonomy" id="760192"/>
    <lineage>
        <taxon>Bacteria</taxon>
        <taxon>Pseudomonadati</taxon>
        <taxon>Bacteroidota</taxon>
        <taxon>Saprospiria</taxon>
        <taxon>Saprospirales</taxon>
        <taxon>Haliscomenobacteraceae</taxon>
        <taxon>Haliscomenobacter</taxon>
    </lineage>
</organism>
<name>F4KUK3_HALH1</name>
<evidence type="ECO:0000256" key="2">
    <source>
        <dbReference type="SAM" id="Phobius"/>
    </source>
</evidence>
<keyword evidence="1" id="KW-0732">Signal</keyword>
<feature type="domain" description="Secretion system C-terminal sorting" evidence="5">
    <location>
        <begin position="1349"/>
        <end position="1417"/>
    </location>
</feature>
<evidence type="ECO:0008006" key="9">
    <source>
        <dbReference type="Google" id="ProtNLM"/>
    </source>
</evidence>
<feature type="domain" description="BACON" evidence="6">
    <location>
        <begin position="637"/>
        <end position="718"/>
    </location>
</feature>
<dbReference type="InterPro" id="IPR009003">
    <property type="entry name" value="Peptidase_S1_PA"/>
</dbReference>
<evidence type="ECO:0000259" key="3">
    <source>
        <dbReference type="Pfam" id="PF00089"/>
    </source>
</evidence>
<dbReference type="InterPro" id="IPR024361">
    <property type="entry name" value="BACON"/>
</dbReference>
<dbReference type="STRING" id="760192.Halhy_4602"/>
<dbReference type="Pfam" id="PF19190">
    <property type="entry name" value="BACON_2"/>
    <property type="match status" value="2"/>
</dbReference>
<dbReference type="KEGG" id="hhy:Halhy_4602"/>
<dbReference type="HOGENOM" id="CLU_252626_0_0_10"/>
<dbReference type="eggNOG" id="COG3591">
    <property type="taxonomic scope" value="Bacteria"/>
</dbReference>
<feature type="domain" description="Peptidase S1" evidence="3">
    <location>
        <begin position="115"/>
        <end position="212"/>
    </location>
</feature>
<evidence type="ECO:0000313" key="7">
    <source>
        <dbReference type="EMBL" id="AEE52439.1"/>
    </source>
</evidence>
<dbReference type="CDD" id="cd14948">
    <property type="entry name" value="BACON"/>
    <property type="match status" value="4"/>
</dbReference>
<accession>F4KUK3</accession>
<dbReference type="Pfam" id="PF18962">
    <property type="entry name" value="Por_Secre_tail"/>
    <property type="match status" value="1"/>
</dbReference>
<dbReference type="GO" id="GO:0006508">
    <property type="term" value="P:proteolysis"/>
    <property type="evidence" value="ECO:0007669"/>
    <property type="project" value="InterPro"/>
</dbReference>
<keyword evidence="2" id="KW-0472">Membrane</keyword>
<dbReference type="GO" id="GO:0004252">
    <property type="term" value="F:serine-type endopeptidase activity"/>
    <property type="evidence" value="ECO:0007669"/>
    <property type="project" value="InterPro"/>
</dbReference>
<dbReference type="InterPro" id="IPR018114">
    <property type="entry name" value="TRYPSIN_HIS"/>
</dbReference>
<keyword evidence="2" id="KW-1133">Transmembrane helix</keyword>
<dbReference type="InterPro" id="IPR043504">
    <property type="entry name" value="Peptidase_S1_PA_chymotrypsin"/>
</dbReference>
<dbReference type="eggNOG" id="COG3210">
    <property type="taxonomic scope" value="Bacteria"/>
</dbReference>
<feature type="transmembrane region" description="Helical" evidence="2">
    <location>
        <begin position="12"/>
        <end position="30"/>
    </location>
</feature>
<evidence type="ECO:0000313" key="8">
    <source>
        <dbReference type="Proteomes" id="UP000008461"/>
    </source>
</evidence>
<evidence type="ECO:0000256" key="1">
    <source>
        <dbReference type="ARBA" id="ARBA00022729"/>
    </source>
</evidence>
<proteinExistence type="predicted"/>
<gene>
    <name evidence="7" type="ordered locus">Halhy_4602</name>
</gene>
<evidence type="ECO:0000259" key="4">
    <source>
        <dbReference type="Pfam" id="PF13004"/>
    </source>
</evidence>
<dbReference type="Pfam" id="PF13004">
    <property type="entry name" value="BACON"/>
    <property type="match status" value="3"/>
</dbReference>
<dbReference type="InterPro" id="IPR001254">
    <property type="entry name" value="Trypsin_dom"/>
</dbReference>
<dbReference type="OrthoDB" id="1122533at2"/>
<feature type="domain" description="BACON" evidence="4">
    <location>
        <begin position="573"/>
        <end position="631"/>
    </location>
</feature>